<organism evidence="1 2">
    <name type="scientific">Sandaracinus amylolyticus</name>
    <dbReference type="NCBI Taxonomy" id="927083"/>
    <lineage>
        <taxon>Bacteria</taxon>
        <taxon>Pseudomonadati</taxon>
        <taxon>Myxococcota</taxon>
        <taxon>Polyangia</taxon>
        <taxon>Polyangiales</taxon>
        <taxon>Sandaracinaceae</taxon>
        <taxon>Sandaracinus</taxon>
    </lineage>
</organism>
<gene>
    <name evidence="1" type="ORF">DB32_008563</name>
</gene>
<sequence length="70" mass="7919">MYTRMNDLCPRCGRARHEGAHDLSEAERRALRPSFCPKCSGGPDDAHPRCASETTLFYQCSCGVRWTCPR</sequence>
<accession>A0A0F6SI17</accession>
<dbReference type="AlphaFoldDB" id="A0A0F6SI17"/>
<keyword evidence="2" id="KW-1185">Reference proteome</keyword>
<dbReference type="EMBL" id="CP011125">
    <property type="protein sequence ID" value="AKF11414.1"/>
    <property type="molecule type" value="Genomic_DNA"/>
</dbReference>
<evidence type="ECO:0000313" key="2">
    <source>
        <dbReference type="Proteomes" id="UP000034883"/>
    </source>
</evidence>
<dbReference type="Proteomes" id="UP000034883">
    <property type="component" value="Chromosome"/>
</dbReference>
<proteinExistence type="predicted"/>
<evidence type="ECO:0000313" key="1">
    <source>
        <dbReference type="EMBL" id="AKF11414.1"/>
    </source>
</evidence>
<dbReference type="STRING" id="927083.DB32_008563"/>
<protein>
    <submittedName>
        <fullName evidence="1">Uncharacterized protein</fullName>
    </submittedName>
</protein>
<dbReference type="KEGG" id="samy:DB32_008563"/>
<name>A0A0F6SI17_9BACT</name>
<reference evidence="1 2" key="1">
    <citation type="submission" date="2015-03" db="EMBL/GenBank/DDBJ databases">
        <title>Genome assembly of Sandaracinus amylolyticus DSM 53668.</title>
        <authorList>
            <person name="Sharma G."/>
            <person name="Subramanian S."/>
        </authorList>
    </citation>
    <scope>NUCLEOTIDE SEQUENCE [LARGE SCALE GENOMIC DNA]</scope>
    <source>
        <strain evidence="1 2">DSM 53668</strain>
    </source>
</reference>